<reference evidence="1" key="1">
    <citation type="submission" date="2021-06" db="EMBL/GenBank/DDBJ databases">
        <authorList>
            <person name="Kallberg Y."/>
            <person name="Tangrot J."/>
            <person name="Rosling A."/>
        </authorList>
    </citation>
    <scope>NUCLEOTIDE SEQUENCE</scope>
    <source>
        <strain evidence="1">FL966</strain>
    </source>
</reference>
<accession>A0A9N9KDD9</accession>
<sequence>NIETNNILKAFSSLPKGLEQNDMYEYKVTKTEYHELIKNVINNYQVPDIK</sequence>
<dbReference type="AlphaFoldDB" id="A0A9N9KDD9"/>
<evidence type="ECO:0000313" key="1">
    <source>
        <dbReference type="EMBL" id="CAG8824359.1"/>
    </source>
</evidence>
<dbReference type="EMBL" id="CAJVQA010054226">
    <property type="protein sequence ID" value="CAG8824359.1"/>
    <property type="molecule type" value="Genomic_DNA"/>
</dbReference>
<organism evidence="1 2">
    <name type="scientific">Cetraspora pellucida</name>
    <dbReference type="NCBI Taxonomy" id="1433469"/>
    <lineage>
        <taxon>Eukaryota</taxon>
        <taxon>Fungi</taxon>
        <taxon>Fungi incertae sedis</taxon>
        <taxon>Mucoromycota</taxon>
        <taxon>Glomeromycotina</taxon>
        <taxon>Glomeromycetes</taxon>
        <taxon>Diversisporales</taxon>
        <taxon>Gigasporaceae</taxon>
        <taxon>Cetraspora</taxon>
    </lineage>
</organism>
<feature type="non-terminal residue" evidence="1">
    <location>
        <position position="50"/>
    </location>
</feature>
<name>A0A9N9KDD9_9GLOM</name>
<evidence type="ECO:0000313" key="2">
    <source>
        <dbReference type="Proteomes" id="UP000789759"/>
    </source>
</evidence>
<dbReference type="Proteomes" id="UP000789759">
    <property type="component" value="Unassembled WGS sequence"/>
</dbReference>
<feature type="non-terminal residue" evidence="1">
    <location>
        <position position="1"/>
    </location>
</feature>
<proteinExistence type="predicted"/>
<comment type="caution">
    <text evidence="1">The sequence shown here is derived from an EMBL/GenBank/DDBJ whole genome shotgun (WGS) entry which is preliminary data.</text>
</comment>
<protein>
    <submittedName>
        <fullName evidence="1">25120_t:CDS:1</fullName>
    </submittedName>
</protein>
<gene>
    <name evidence="1" type="ORF">CPELLU_LOCUS19984</name>
</gene>
<keyword evidence="2" id="KW-1185">Reference proteome</keyword>